<proteinExistence type="predicted"/>
<dbReference type="InterPro" id="IPR037401">
    <property type="entry name" value="SnoaL-like"/>
</dbReference>
<dbReference type="Gene3D" id="3.10.450.50">
    <property type="match status" value="1"/>
</dbReference>
<evidence type="ECO:0000259" key="1">
    <source>
        <dbReference type="Pfam" id="PF12680"/>
    </source>
</evidence>
<protein>
    <recommendedName>
        <fullName evidence="1">SnoaL-like domain-containing protein</fullName>
    </recommendedName>
</protein>
<evidence type="ECO:0000313" key="2">
    <source>
        <dbReference type="EMBL" id="GIM77245.1"/>
    </source>
</evidence>
<evidence type="ECO:0000313" key="3">
    <source>
        <dbReference type="Proteomes" id="UP000680865"/>
    </source>
</evidence>
<dbReference type="EMBL" id="BOQP01000030">
    <property type="protein sequence ID" value="GIM77245.1"/>
    <property type="molecule type" value="Genomic_DNA"/>
</dbReference>
<dbReference type="Proteomes" id="UP000680865">
    <property type="component" value="Unassembled WGS sequence"/>
</dbReference>
<organism evidence="2 3">
    <name type="scientific">Winogradskya consettensis</name>
    <dbReference type="NCBI Taxonomy" id="113560"/>
    <lineage>
        <taxon>Bacteria</taxon>
        <taxon>Bacillati</taxon>
        <taxon>Actinomycetota</taxon>
        <taxon>Actinomycetes</taxon>
        <taxon>Micromonosporales</taxon>
        <taxon>Micromonosporaceae</taxon>
        <taxon>Winogradskya</taxon>
    </lineage>
</organism>
<dbReference type="Pfam" id="PF12680">
    <property type="entry name" value="SnoaL_2"/>
    <property type="match status" value="1"/>
</dbReference>
<name>A0A919VW28_9ACTN</name>
<dbReference type="InterPro" id="IPR032710">
    <property type="entry name" value="NTF2-like_dom_sf"/>
</dbReference>
<accession>A0A919VW28</accession>
<dbReference type="SUPFAM" id="SSF54427">
    <property type="entry name" value="NTF2-like"/>
    <property type="match status" value="1"/>
</dbReference>
<sequence>MYERMRQNWISNAPAFDEEMLADDVVLETPFAMPGRPVTTTGRADVLAYIRAGQASVPFRFDDCRTLAVHDTATPETIVVEYELAATMVATGFSASAPFIGVLTVRDDRITRWREYQNQAAIAAAMNDPAR</sequence>
<reference evidence="2" key="1">
    <citation type="submission" date="2021-03" db="EMBL/GenBank/DDBJ databases">
        <title>Whole genome shotgun sequence of Actinoplanes consettensis NBRC 14913.</title>
        <authorList>
            <person name="Komaki H."/>
            <person name="Tamura T."/>
        </authorList>
    </citation>
    <scope>NUCLEOTIDE SEQUENCE</scope>
    <source>
        <strain evidence="2">NBRC 14913</strain>
    </source>
</reference>
<keyword evidence="3" id="KW-1185">Reference proteome</keyword>
<gene>
    <name evidence="2" type="ORF">Aco04nite_54380</name>
</gene>
<feature type="domain" description="SnoaL-like" evidence="1">
    <location>
        <begin position="18"/>
        <end position="113"/>
    </location>
</feature>
<comment type="caution">
    <text evidence="2">The sequence shown here is derived from an EMBL/GenBank/DDBJ whole genome shotgun (WGS) entry which is preliminary data.</text>
</comment>
<dbReference type="AlphaFoldDB" id="A0A919VW28"/>